<reference evidence="1" key="2">
    <citation type="journal article" date="2015" name="Fish Shellfish Immunol.">
        <title>Early steps in the European eel (Anguilla anguilla)-Vibrio vulnificus interaction in the gills: Role of the RtxA13 toxin.</title>
        <authorList>
            <person name="Callol A."/>
            <person name="Pajuelo D."/>
            <person name="Ebbesson L."/>
            <person name="Teles M."/>
            <person name="MacKenzie S."/>
            <person name="Amaro C."/>
        </authorList>
    </citation>
    <scope>NUCLEOTIDE SEQUENCE</scope>
</reference>
<sequence>MFSLVTKRHKYCRNRLKTMKGLPSTKGMNGLGDGGPCVAFCGFLMEIKAVSYMFGLM</sequence>
<protein>
    <submittedName>
        <fullName evidence="1">Uncharacterized protein</fullName>
    </submittedName>
</protein>
<accession>A0A0E9VSS0</accession>
<name>A0A0E9VSS0_ANGAN</name>
<evidence type="ECO:0000313" key="1">
    <source>
        <dbReference type="EMBL" id="JAH81144.1"/>
    </source>
</evidence>
<organism evidence="1">
    <name type="scientific">Anguilla anguilla</name>
    <name type="common">European freshwater eel</name>
    <name type="synonym">Muraena anguilla</name>
    <dbReference type="NCBI Taxonomy" id="7936"/>
    <lineage>
        <taxon>Eukaryota</taxon>
        <taxon>Metazoa</taxon>
        <taxon>Chordata</taxon>
        <taxon>Craniata</taxon>
        <taxon>Vertebrata</taxon>
        <taxon>Euteleostomi</taxon>
        <taxon>Actinopterygii</taxon>
        <taxon>Neopterygii</taxon>
        <taxon>Teleostei</taxon>
        <taxon>Anguilliformes</taxon>
        <taxon>Anguillidae</taxon>
        <taxon>Anguilla</taxon>
    </lineage>
</organism>
<reference evidence="1" key="1">
    <citation type="submission" date="2014-11" db="EMBL/GenBank/DDBJ databases">
        <authorList>
            <person name="Amaro Gonzalez C."/>
        </authorList>
    </citation>
    <scope>NUCLEOTIDE SEQUENCE</scope>
</reference>
<dbReference type="EMBL" id="GBXM01027433">
    <property type="protein sequence ID" value="JAH81144.1"/>
    <property type="molecule type" value="Transcribed_RNA"/>
</dbReference>
<proteinExistence type="predicted"/>
<dbReference type="AlphaFoldDB" id="A0A0E9VSS0"/>